<accession>A0A5B6TEB9</accession>
<feature type="chain" id="PRO_5022800572" evidence="1">
    <location>
        <begin position="21"/>
        <end position="235"/>
    </location>
</feature>
<dbReference type="EMBL" id="VKKY01000002">
    <property type="protein sequence ID" value="KAA3438506.1"/>
    <property type="molecule type" value="Genomic_DNA"/>
</dbReference>
<gene>
    <name evidence="2" type="ORF">FOA19_14830</name>
</gene>
<feature type="signal peptide" evidence="1">
    <location>
        <begin position="1"/>
        <end position="20"/>
    </location>
</feature>
<evidence type="ECO:0000313" key="2">
    <source>
        <dbReference type="EMBL" id="KAA3438506.1"/>
    </source>
</evidence>
<dbReference type="PROSITE" id="PS51257">
    <property type="entry name" value="PROKAR_LIPOPROTEIN"/>
    <property type="match status" value="1"/>
</dbReference>
<sequence length="235" mass="26352">MKRNLAAVLSCLLLSACTVSQPTGPYVEQQGINSFTDPLTQSLFADKASTISEENIQRMLFAPYKLPSPIRVALVNLENASVKRYQWNDEAYQKSQQAYADLLEDQLKKSGKVTKVTIVPDLLLPQPTSFTGLREAAVRMQADMVLVYSTTHDVYAQYKLFSKSDIKAFATTQALLLDVRTGIVPFSAIVTKDTLSQKKDNELDQQEARRRIQQEAVLLTLQEMGKRLQDFLKGS</sequence>
<evidence type="ECO:0000313" key="3">
    <source>
        <dbReference type="Proteomes" id="UP000324133"/>
    </source>
</evidence>
<name>A0A5B6TEB9_9BACT</name>
<evidence type="ECO:0000256" key="1">
    <source>
        <dbReference type="SAM" id="SignalP"/>
    </source>
</evidence>
<dbReference type="AlphaFoldDB" id="A0A5B6TEB9"/>
<dbReference type="Proteomes" id="UP000324133">
    <property type="component" value="Unassembled WGS sequence"/>
</dbReference>
<proteinExistence type="predicted"/>
<dbReference type="OrthoDB" id="1426508at2"/>
<keyword evidence="1" id="KW-0732">Signal</keyword>
<dbReference type="RefSeq" id="WP_149091564.1">
    <property type="nucleotide sequence ID" value="NZ_VKKY01000002.1"/>
</dbReference>
<reference evidence="2 3" key="1">
    <citation type="submission" date="2019-07" db="EMBL/GenBank/DDBJ databases">
        <title>Rufibacter sp. nov., isolated from lake sediment.</title>
        <authorList>
            <person name="Qu J.-H."/>
        </authorList>
    </citation>
    <scope>NUCLEOTIDE SEQUENCE [LARGE SCALE GENOMIC DNA]</scope>
    <source>
        <strain evidence="2 3">NBS58-1</strain>
    </source>
</reference>
<organism evidence="2 3">
    <name type="scientific">Rufibacter hautae</name>
    <dbReference type="NCBI Taxonomy" id="2595005"/>
    <lineage>
        <taxon>Bacteria</taxon>
        <taxon>Pseudomonadati</taxon>
        <taxon>Bacteroidota</taxon>
        <taxon>Cytophagia</taxon>
        <taxon>Cytophagales</taxon>
        <taxon>Hymenobacteraceae</taxon>
        <taxon>Rufibacter</taxon>
    </lineage>
</organism>
<protein>
    <submittedName>
        <fullName evidence="2">Uncharacterized protein</fullName>
    </submittedName>
</protein>
<keyword evidence="3" id="KW-1185">Reference proteome</keyword>
<comment type="caution">
    <text evidence="2">The sequence shown here is derived from an EMBL/GenBank/DDBJ whole genome shotgun (WGS) entry which is preliminary data.</text>
</comment>